<accession>A0A0C3C6K8</accession>
<dbReference type="AlphaFoldDB" id="A0A0C3C6K8"/>
<feature type="compositionally biased region" description="Low complexity" evidence="1">
    <location>
        <begin position="11"/>
        <end position="28"/>
    </location>
</feature>
<keyword evidence="3" id="KW-1185">Reference proteome</keyword>
<feature type="region of interest" description="Disordered" evidence="1">
    <location>
        <begin position="1"/>
        <end position="54"/>
    </location>
</feature>
<protein>
    <submittedName>
        <fullName evidence="2">Uncharacterized protein</fullName>
    </submittedName>
</protein>
<dbReference type="Gene3D" id="3.80.10.10">
    <property type="entry name" value="Ribonuclease Inhibitor"/>
    <property type="match status" value="1"/>
</dbReference>
<dbReference type="InterPro" id="IPR032675">
    <property type="entry name" value="LRR_dom_sf"/>
</dbReference>
<dbReference type="SUPFAM" id="SSF52047">
    <property type="entry name" value="RNI-like"/>
    <property type="match status" value="1"/>
</dbReference>
<proteinExistence type="predicted"/>
<dbReference type="EMBL" id="KN831786">
    <property type="protein sequence ID" value="KIM39221.1"/>
    <property type="molecule type" value="Genomic_DNA"/>
</dbReference>
<name>A0A0C3C6K8_HEBCY</name>
<reference evidence="2 3" key="1">
    <citation type="submission" date="2014-04" db="EMBL/GenBank/DDBJ databases">
        <authorList>
            <consortium name="DOE Joint Genome Institute"/>
            <person name="Kuo A."/>
            <person name="Gay G."/>
            <person name="Dore J."/>
            <person name="Kohler A."/>
            <person name="Nagy L.G."/>
            <person name="Floudas D."/>
            <person name="Copeland A."/>
            <person name="Barry K.W."/>
            <person name="Cichocki N."/>
            <person name="Veneault-Fourrey C."/>
            <person name="LaButti K."/>
            <person name="Lindquist E.A."/>
            <person name="Lipzen A."/>
            <person name="Lundell T."/>
            <person name="Morin E."/>
            <person name="Murat C."/>
            <person name="Sun H."/>
            <person name="Tunlid A."/>
            <person name="Henrissat B."/>
            <person name="Grigoriev I.V."/>
            <person name="Hibbett D.S."/>
            <person name="Martin F."/>
            <person name="Nordberg H.P."/>
            <person name="Cantor M.N."/>
            <person name="Hua S.X."/>
        </authorList>
    </citation>
    <scope>NUCLEOTIDE SEQUENCE [LARGE SCALE GENOMIC DNA]</scope>
    <source>
        <strain evidence="3">h7</strain>
    </source>
</reference>
<organism evidence="2 3">
    <name type="scientific">Hebeloma cylindrosporum</name>
    <dbReference type="NCBI Taxonomy" id="76867"/>
    <lineage>
        <taxon>Eukaryota</taxon>
        <taxon>Fungi</taxon>
        <taxon>Dikarya</taxon>
        <taxon>Basidiomycota</taxon>
        <taxon>Agaricomycotina</taxon>
        <taxon>Agaricomycetes</taxon>
        <taxon>Agaricomycetidae</taxon>
        <taxon>Agaricales</taxon>
        <taxon>Agaricineae</taxon>
        <taxon>Hymenogastraceae</taxon>
        <taxon>Hebeloma</taxon>
    </lineage>
</organism>
<evidence type="ECO:0000313" key="3">
    <source>
        <dbReference type="Proteomes" id="UP000053424"/>
    </source>
</evidence>
<reference evidence="3" key="2">
    <citation type="submission" date="2015-01" db="EMBL/GenBank/DDBJ databases">
        <title>Evolutionary Origins and Diversification of the Mycorrhizal Mutualists.</title>
        <authorList>
            <consortium name="DOE Joint Genome Institute"/>
            <consortium name="Mycorrhizal Genomics Consortium"/>
            <person name="Kohler A."/>
            <person name="Kuo A."/>
            <person name="Nagy L.G."/>
            <person name="Floudas D."/>
            <person name="Copeland A."/>
            <person name="Barry K.W."/>
            <person name="Cichocki N."/>
            <person name="Veneault-Fourrey C."/>
            <person name="LaButti K."/>
            <person name="Lindquist E.A."/>
            <person name="Lipzen A."/>
            <person name="Lundell T."/>
            <person name="Morin E."/>
            <person name="Murat C."/>
            <person name="Riley R."/>
            <person name="Ohm R."/>
            <person name="Sun H."/>
            <person name="Tunlid A."/>
            <person name="Henrissat B."/>
            <person name="Grigoriev I.V."/>
            <person name="Hibbett D.S."/>
            <person name="Martin F."/>
        </authorList>
    </citation>
    <scope>NUCLEOTIDE SEQUENCE [LARGE SCALE GENOMIC DNA]</scope>
    <source>
        <strain evidence="3">h7</strain>
    </source>
</reference>
<evidence type="ECO:0000256" key="1">
    <source>
        <dbReference type="SAM" id="MobiDB-lite"/>
    </source>
</evidence>
<dbReference type="STRING" id="686832.A0A0C3C6K8"/>
<sequence length="557" mass="62998">MHSSSNLSLALYPSLGSPPRLSPASSSPEYTRNTSDRGDGNNPPPYSLADKVSPAGEVPSNGIVVPTPIYATWSNPLLHNPPLHHSTPPTFDFDHEQPSTPNRGFNVLDLPVEIIVQIFEKFVEHDSQPNDDDSRRHLDPHFCPADPTRIGQICSHWRMIALNGCPELWSKIHIHNPNTSHLPLVRVCIERSGNYPLDIGISHDGKDDSFDVEAAGRILIIFHSRMEYWRDINFQVPFQFLVVLRAMVKQSDKRPVRLERASMGFMGSIRNPYQPKHDSYIDSIWKFFHGSPKLKQVDWRGRGVDGFPTHAPFRQLTHVRTNFTLSVDHVLAFLAAVPRIEEISIDCIRKKSQAELELDNAFLPRPQTELDPCNPTISLQRLRVLSVHSLSIRTSSLYSRLTCPALESLKVHHNSLTFRSNQDLSQVIGFLQRSDCQLQTLSIKDPHVSDDDLERLLSSPTLRSLTSLSIQKNVVRDPIARLLMKKLDHGSHQFFPRLARLLLSSCATTDGLLAAMISSRWRYAPTLPGALRWALITPKKAFGSIDKDFFSTHELRY</sequence>
<dbReference type="OrthoDB" id="3217549at2759"/>
<evidence type="ECO:0000313" key="2">
    <source>
        <dbReference type="EMBL" id="KIM39221.1"/>
    </source>
</evidence>
<dbReference type="Proteomes" id="UP000053424">
    <property type="component" value="Unassembled WGS sequence"/>
</dbReference>
<dbReference type="HOGENOM" id="CLU_018544_11_0_1"/>
<gene>
    <name evidence="2" type="ORF">M413DRAFT_447177</name>
</gene>